<evidence type="ECO:0000313" key="10">
    <source>
        <dbReference type="Proteomes" id="UP000824988"/>
    </source>
</evidence>
<feature type="binding site" evidence="6">
    <location>
        <position position="428"/>
    </location>
    <ligand>
        <name>(6S)-5-formyl-5,6,7,8-tetrahydrofolate</name>
        <dbReference type="ChEBI" id="CHEBI:57457"/>
    </ligand>
</feature>
<keyword evidence="6" id="KW-0460">Magnesium</keyword>
<comment type="caution">
    <text evidence="6">Lacks conserved residue(s) required for the propagation of feature annotation.</text>
</comment>
<organism evidence="9 10">
    <name type="scientific">Methylogaea oryzae</name>
    <dbReference type="NCBI Taxonomy" id="1295382"/>
    <lineage>
        <taxon>Bacteria</taxon>
        <taxon>Pseudomonadati</taxon>
        <taxon>Pseudomonadota</taxon>
        <taxon>Gammaproteobacteria</taxon>
        <taxon>Methylococcales</taxon>
        <taxon>Methylococcaceae</taxon>
        <taxon>Methylogaea</taxon>
    </lineage>
</organism>
<evidence type="ECO:0000256" key="6">
    <source>
        <dbReference type="HAMAP-Rule" id="MF_00379"/>
    </source>
</evidence>
<keyword evidence="6" id="KW-0378">Hydrolase</keyword>
<dbReference type="HAMAP" id="MF_00379">
    <property type="entry name" value="GTPase_MnmE"/>
    <property type="match status" value="1"/>
</dbReference>
<dbReference type="EC" id="3.6.-.-" evidence="6"/>
<evidence type="ECO:0000256" key="3">
    <source>
        <dbReference type="ARBA" id="ARBA00022741"/>
    </source>
</evidence>
<feature type="binding site" evidence="6">
    <location>
        <position position="207"/>
    </location>
    <ligand>
        <name>K(+)</name>
        <dbReference type="ChEBI" id="CHEBI:29103"/>
    </ligand>
</feature>
<dbReference type="Gene3D" id="3.40.50.300">
    <property type="entry name" value="P-loop containing nucleotide triphosphate hydrolases"/>
    <property type="match status" value="1"/>
</dbReference>
<dbReference type="Proteomes" id="UP000824988">
    <property type="component" value="Chromosome"/>
</dbReference>
<proteinExistence type="inferred from homology"/>
<feature type="binding site" evidence="6">
    <location>
        <begin position="207"/>
        <end position="212"/>
    </location>
    <ligand>
        <name>GTP</name>
        <dbReference type="ChEBI" id="CHEBI:37565"/>
    </ligand>
</feature>
<dbReference type="InterPro" id="IPR004520">
    <property type="entry name" value="GTPase_MnmE"/>
</dbReference>
<gene>
    <name evidence="6 9" type="primary">trmE</name>
    <name evidence="6" type="synonym">mnmE</name>
    <name evidence="9" type="ORF">MoryE10_35060</name>
</gene>
<dbReference type="AlphaFoldDB" id="A0A8D5APC1"/>
<dbReference type="SUPFAM" id="SSF52540">
    <property type="entry name" value="P-loop containing nucleoside triphosphate hydrolases"/>
    <property type="match status" value="1"/>
</dbReference>
<dbReference type="InterPro" id="IPR027417">
    <property type="entry name" value="P-loop_NTPase"/>
</dbReference>
<evidence type="ECO:0000313" key="9">
    <source>
        <dbReference type="EMBL" id="BBL72900.1"/>
    </source>
</evidence>
<feature type="binding site" evidence="6">
    <location>
        <position position="228"/>
    </location>
    <ligand>
        <name>K(+)</name>
        <dbReference type="ChEBI" id="CHEBI:29103"/>
    </ligand>
</feature>
<comment type="function">
    <text evidence="6">Exhibits a very high intrinsic GTPase hydrolysis rate. Involved in the addition of a carboxymethylaminomethyl (cmnm) group at the wobble position (U34) of certain tRNAs, forming tRNA-cmnm(5)s(2)U34.</text>
</comment>
<dbReference type="PRINTS" id="PR00326">
    <property type="entry name" value="GTP1OBG"/>
</dbReference>
<dbReference type="Pfam" id="PF01926">
    <property type="entry name" value="MMR_HSR1"/>
    <property type="match status" value="1"/>
</dbReference>
<dbReference type="InterPro" id="IPR006073">
    <property type="entry name" value="GTP-bd"/>
</dbReference>
<feature type="binding site" evidence="6">
    <location>
        <position position="101"/>
    </location>
    <ligand>
        <name>(6S)-5-formyl-5,6,7,8-tetrahydrofolate</name>
        <dbReference type="ChEBI" id="CHEBI:57457"/>
    </ligand>
</feature>
<dbReference type="NCBIfam" id="TIGR00231">
    <property type="entry name" value="small_GTP"/>
    <property type="match status" value="1"/>
</dbReference>
<dbReference type="InterPro" id="IPR031168">
    <property type="entry name" value="G_TrmE"/>
</dbReference>
<dbReference type="KEGG" id="moz:MoryE10_35060"/>
<dbReference type="InterPro" id="IPR018948">
    <property type="entry name" value="GTP-bd_TrmE_N"/>
</dbReference>
<dbReference type="InterPro" id="IPR027266">
    <property type="entry name" value="TrmE/GcvT-like"/>
</dbReference>
<evidence type="ECO:0000256" key="4">
    <source>
        <dbReference type="ARBA" id="ARBA00022958"/>
    </source>
</evidence>
<dbReference type="CDD" id="cd04164">
    <property type="entry name" value="trmE"/>
    <property type="match status" value="1"/>
</dbReference>
<feature type="binding site" evidence="6">
    <location>
        <begin position="226"/>
        <end position="232"/>
    </location>
    <ligand>
        <name>GTP</name>
        <dbReference type="ChEBI" id="CHEBI:37565"/>
    </ligand>
</feature>
<dbReference type="InterPro" id="IPR025867">
    <property type="entry name" value="MnmE_helical"/>
</dbReference>
<dbReference type="PROSITE" id="PS51709">
    <property type="entry name" value="G_TRME"/>
    <property type="match status" value="1"/>
</dbReference>
<feature type="domain" description="TrmE-type G" evidence="8">
    <location>
        <begin position="197"/>
        <end position="352"/>
    </location>
</feature>
<feature type="binding site" evidence="6">
    <location>
        <position position="211"/>
    </location>
    <ligand>
        <name>Mg(2+)</name>
        <dbReference type="ChEBI" id="CHEBI:18420"/>
    </ligand>
</feature>
<comment type="cofactor">
    <cofactor evidence="6">
        <name>K(+)</name>
        <dbReference type="ChEBI" id="CHEBI:29103"/>
    </cofactor>
    <text evidence="6">Binds 1 potassium ion per subunit.</text>
</comment>
<dbReference type="InterPro" id="IPR027368">
    <property type="entry name" value="MnmE_dom2"/>
</dbReference>
<reference evidence="9" key="1">
    <citation type="submission" date="2019-06" db="EMBL/GenBank/DDBJ databases">
        <title>Complete genome sequence of Methylogaea oryzae strain JCM16910.</title>
        <authorList>
            <person name="Asakawa S."/>
        </authorList>
    </citation>
    <scope>NUCLEOTIDE SEQUENCE</scope>
    <source>
        <strain evidence="9">E10</strain>
    </source>
</reference>
<name>A0A8D5APC1_9GAMM</name>
<dbReference type="GO" id="GO:0002098">
    <property type="term" value="P:tRNA wobble uridine modification"/>
    <property type="evidence" value="ECO:0007669"/>
    <property type="project" value="TreeGrafter"/>
</dbReference>
<dbReference type="Pfam" id="PF12631">
    <property type="entry name" value="MnmE_helical"/>
    <property type="match status" value="1"/>
</dbReference>
<keyword evidence="6" id="KW-0479">Metal-binding</keyword>
<evidence type="ECO:0000256" key="7">
    <source>
        <dbReference type="RuleBase" id="RU003313"/>
    </source>
</evidence>
<keyword evidence="3 6" id="KW-0547">Nucleotide-binding</keyword>
<dbReference type="PANTHER" id="PTHR42714:SF2">
    <property type="entry name" value="TRNA MODIFICATION GTPASE GTPBP3, MITOCHONDRIAL"/>
    <property type="match status" value="1"/>
</dbReference>
<keyword evidence="5 6" id="KW-0342">GTP-binding</keyword>
<sequence length="428" mass="45962">MAVVRLSGRDLGGVLAGLLGRVPEPRQAIYTSFLSADGDAIDQGIALYFPAPRSYTGQDTLELQCHGNPLIADHLLRRAMELGARLANPGEFTQRAFLNGKLDLAQAEAVADLINATTDLALRSARHSLEGVFSQQVDGLARALIQLRVQIEAALDFSDEDIDYLEAAALARHIEANLHALDTLLAQTRQGVILREGYTVVLAGRPNSGKSSLLNALSGRDSAIVTDVPGTTRDVLREPIQIDGMPLHIIDTAGLRRTDDPVEQEGVRRARSHMAKANRILHIVDASHETAADASALDLPPDIPITRIHNKVDLTRSPPGIRSEGDVVHIHLSAKTGAGIDALKQHLKQAASFQAEGEGLFIARRRHLDALTRCRDHLADAVALTAADGPELIAEQLRLAHDALGEITGTVSADDLLGHIFSTFCVGK</sequence>
<feature type="binding site" evidence="6">
    <location>
        <position position="226"/>
    </location>
    <ligand>
        <name>K(+)</name>
        <dbReference type="ChEBI" id="CHEBI:29103"/>
    </ligand>
</feature>
<dbReference type="CDD" id="cd14858">
    <property type="entry name" value="TrmE_N"/>
    <property type="match status" value="1"/>
</dbReference>
<keyword evidence="2 6" id="KW-0819">tRNA processing</keyword>
<feature type="binding site" evidence="6">
    <location>
        <position position="21"/>
    </location>
    <ligand>
        <name>(6S)-5-formyl-5,6,7,8-tetrahydrofolate</name>
        <dbReference type="ChEBI" id="CHEBI:57457"/>
    </ligand>
</feature>
<comment type="subunit">
    <text evidence="6">Homodimer. Heterotetramer of two MnmE and two MnmG subunits.</text>
</comment>
<dbReference type="NCBIfam" id="TIGR00450">
    <property type="entry name" value="mnmE_trmE_thdF"/>
    <property type="match status" value="1"/>
</dbReference>
<evidence type="ECO:0000256" key="2">
    <source>
        <dbReference type="ARBA" id="ARBA00022694"/>
    </source>
</evidence>
<feature type="binding site" evidence="6">
    <location>
        <begin position="251"/>
        <end position="254"/>
    </location>
    <ligand>
        <name>GTP</name>
        <dbReference type="ChEBI" id="CHEBI:37565"/>
    </ligand>
</feature>
<feature type="binding site" evidence="6">
    <location>
        <position position="62"/>
    </location>
    <ligand>
        <name>(6S)-5-formyl-5,6,7,8-tetrahydrofolate</name>
        <dbReference type="ChEBI" id="CHEBI:57457"/>
    </ligand>
</feature>
<keyword evidence="4 6" id="KW-0630">Potassium</keyword>
<dbReference type="Gene3D" id="3.30.1360.120">
    <property type="entry name" value="Probable tRNA modification gtpase trme, domain 1"/>
    <property type="match status" value="1"/>
</dbReference>
<dbReference type="GO" id="GO:0046872">
    <property type="term" value="F:metal ion binding"/>
    <property type="evidence" value="ECO:0007669"/>
    <property type="project" value="UniProtKB-KW"/>
</dbReference>
<dbReference type="SUPFAM" id="SSF116878">
    <property type="entry name" value="TrmE connector domain"/>
    <property type="match status" value="1"/>
</dbReference>
<dbReference type="GO" id="GO:0005829">
    <property type="term" value="C:cytosol"/>
    <property type="evidence" value="ECO:0007669"/>
    <property type="project" value="TreeGrafter"/>
</dbReference>
<evidence type="ECO:0000259" key="8">
    <source>
        <dbReference type="PROSITE" id="PS51709"/>
    </source>
</evidence>
<dbReference type="GO" id="GO:0030488">
    <property type="term" value="P:tRNA methylation"/>
    <property type="evidence" value="ECO:0007669"/>
    <property type="project" value="TreeGrafter"/>
</dbReference>
<dbReference type="Gene3D" id="1.20.120.430">
    <property type="entry name" value="tRNA modification GTPase MnmE domain 2"/>
    <property type="match status" value="1"/>
</dbReference>
<accession>A0A8D5APC1</accession>
<dbReference type="InterPro" id="IPR005225">
    <property type="entry name" value="Small_GTP-bd"/>
</dbReference>
<comment type="similarity">
    <text evidence="1 6 7">Belongs to the TRAFAC class TrmE-Era-EngA-EngB-Septin-like GTPase superfamily. TrmE GTPase family.</text>
</comment>
<keyword evidence="10" id="KW-1185">Reference proteome</keyword>
<feature type="binding site" evidence="6">
    <location>
        <position position="231"/>
    </location>
    <ligand>
        <name>K(+)</name>
        <dbReference type="ChEBI" id="CHEBI:29103"/>
    </ligand>
</feature>
<protein>
    <recommendedName>
        <fullName evidence="6">tRNA modification GTPase MnmE</fullName>
        <ecNumber evidence="6">3.6.-.-</ecNumber>
    </recommendedName>
</protein>
<evidence type="ECO:0000256" key="5">
    <source>
        <dbReference type="ARBA" id="ARBA00023134"/>
    </source>
</evidence>
<dbReference type="NCBIfam" id="NF003661">
    <property type="entry name" value="PRK05291.1-3"/>
    <property type="match status" value="1"/>
</dbReference>
<dbReference type="GO" id="GO:0005525">
    <property type="term" value="F:GTP binding"/>
    <property type="evidence" value="ECO:0007669"/>
    <property type="project" value="UniProtKB-UniRule"/>
</dbReference>
<comment type="subcellular location">
    <subcellularLocation>
        <location evidence="6">Cytoplasm</location>
    </subcellularLocation>
</comment>
<evidence type="ECO:0000256" key="1">
    <source>
        <dbReference type="ARBA" id="ARBA00011043"/>
    </source>
</evidence>
<feature type="binding site" evidence="6">
    <location>
        <position position="232"/>
    </location>
    <ligand>
        <name>Mg(2+)</name>
        <dbReference type="ChEBI" id="CHEBI:18420"/>
    </ligand>
</feature>
<dbReference type="PANTHER" id="PTHR42714">
    <property type="entry name" value="TRNA MODIFICATION GTPASE GTPBP3"/>
    <property type="match status" value="1"/>
</dbReference>
<keyword evidence="6" id="KW-0963">Cytoplasm</keyword>
<dbReference type="GO" id="GO:0003924">
    <property type="term" value="F:GTPase activity"/>
    <property type="evidence" value="ECO:0007669"/>
    <property type="project" value="UniProtKB-UniRule"/>
</dbReference>
<dbReference type="EMBL" id="AP019782">
    <property type="protein sequence ID" value="BBL72900.1"/>
    <property type="molecule type" value="Genomic_DNA"/>
</dbReference>
<dbReference type="Pfam" id="PF10396">
    <property type="entry name" value="TrmE_N"/>
    <property type="match status" value="1"/>
</dbReference>